<evidence type="ECO:0000256" key="3">
    <source>
        <dbReference type="ARBA" id="ARBA00022692"/>
    </source>
</evidence>
<keyword evidence="8" id="KW-1185">Reference proteome</keyword>
<comment type="subcellular location">
    <subcellularLocation>
        <location evidence="1">Cell membrane</location>
        <topology evidence="1">Multi-pass membrane protein</topology>
    </subcellularLocation>
</comment>
<dbReference type="CDD" id="cd06579">
    <property type="entry name" value="TM_PBP1_transp_AraH_like"/>
    <property type="match status" value="1"/>
</dbReference>
<dbReference type="AlphaFoldDB" id="A0A7Z7LEU2"/>
<evidence type="ECO:0000256" key="5">
    <source>
        <dbReference type="ARBA" id="ARBA00023136"/>
    </source>
</evidence>
<dbReference type="GO" id="GO:0005886">
    <property type="term" value="C:plasma membrane"/>
    <property type="evidence" value="ECO:0007669"/>
    <property type="project" value="UniProtKB-SubCell"/>
</dbReference>
<dbReference type="GO" id="GO:0022857">
    <property type="term" value="F:transmembrane transporter activity"/>
    <property type="evidence" value="ECO:0007669"/>
    <property type="project" value="InterPro"/>
</dbReference>
<dbReference type="KEGG" id="minf:MESINF_1107"/>
<reference evidence="7 8" key="1">
    <citation type="submission" date="2017-01" db="EMBL/GenBank/DDBJ databases">
        <authorList>
            <person name="Erauso G."/>
        </authorList>
    </citation>
    <scope>NUCLEOTIDE SEQUENCE [LARGE SCALE GENOMIC DNA]</scope>
    <source>
        <strain evidence="7">MESINF1</strain>
    </source>
</reference>
<organism evidence="7 8">
    <name type="scientific">Mesotoga infera</name>
    <dbReference type="NCBI Taxonomy" id="1236046"/>
    <lineage>
        <taxon>Bacteria</taxon>
        <taxon>Thermotogati</taxon>
        <taxon>Thermotogota</taxon>
        <taxon>Thermotogae</taxon>
        <taxon>Kosmotogales</taxon>
        <taxon>Kosmotogaceae</taxon>
        <taxon>Mesotoga</taxon>
    </lineage>
</organism>
<evidence type="ECO:0000256" key="2">
    <source>
        <dbReference type="ARBA" id="ARBA00022475"/>
    </source>
</evidence>
<accession>A0A7Z7LEU2</accession>
<evidence type="ECO:0000313" key="8">
    <source>
        <dbReference type="Proteomes" id="UP000250796"/>
    </source>
</evidence>
<proteinExistence type="predicted"/>
<sequence length="318" mass="34418">MENALRITKFKSYITFGIFSSVIIYLIIVSPGFLRFDNLMNVIVSATFVAIPAMGLGTIMLSGSFDLSFVGIIGVVSVTSIRMVHAEIPIPVVLITALAIALGFELANAFLIIKLKIHPWLTTISTMLAALGLEKAISKAYFLTTSHSFFQTIRFESFIGVPLPVWILGLSFLMMYLLVHKTAFGMHLYAVGGNEVAARKAGLKVERLRFSSFAAMGVCIWIVSLVYLSQLSGYTPEAAYTNLNEVILSVFFGMSISRKNVITIPGAVVGALFVALLANGLALSGVSSYWIKLIEGCLVIVVVITNAMGSGEIVQLEK</sequence>
<dbReference type="InterPro" id="IPR001851">
    <property type="entry name" value="ABC_transp_permease"/>
</dbReference>
<keyword evidence="5 6" id="KW-0472">Membrane</keyword>
<feature type="transmembrane region" description="Helical" evidence="6">
    <location>
        <begin position="158"/>
        <end position="179"/>
    </location>
</feature>
<feature type="transmembrane region" description="Helical" evidence="6">
    <location>
        <begin position="289"/>
        <end position="309"/>
    </location>
</feature>
<keyword evidence="4 6" id="KW-1133">Transmembrane helix</keyword>
<feature type="transmembrane region" description="Helical" evidence="6">
    <location>
        <begin position="67"/>
        <end position="84"/>
    </location>
</feature>
<keyword evidence="3 6" id="KW-0812">Transmembrane</keyword>
<evidence type="ECO:0000313" key="7">
    <source>
        <dbReference type="EMBL" id="SSC12551.1"/>
    </source>
</evidence>
<feature type="transmembrane region" description="Helical" evidence="6">
    <location>
        <begin position="12"/>
        <end position="33"/>
    </location>
</feature>
<feature type="transmembrane region" description="Helical" evidence="6">
    <location>
        <begin position="264"/>
        <end position="283"/>
    </location>
</feature>
<name>A0A7Z7LEU2_9BACT</name>
<protein>
    <recommendedName>
        <fullName evidence="9">ABC transporter permease</fullName>
    </recommendedName>
</protein>
<evidence type="ECO:0000256" key="1">
    <source>
        <dbReference type="ARBA" id="ARBA00004651"/>
    </source>
</evidence>
<keyword evidence="2" id="KW-1003">Cell membrane</keyword>
<dbReference type="EMBL" id="LS974202">
    <property type="protein sequence ID" value="SSC12551.1"/>
    <property type="molecule type" value="Genomic_DNA"/>
</dbReference>
<evidence type="ECO:0000256" key="4">
    <source>
        <dbReference type="ARBA" id="ARBA00022989"/>
    </source>
</evidence>
<gene>
    <name evidence="7" type="ORF">MESINF_1107</name>
</gene>
<dbReference type="PANTHER" id="PTHR32196">
    <property type="entry name" value="ABC TRANSPORTER PERMEASE PROTEIN YPHD-RELATED-RELATED"/>
    <property type="match status" value="1"/>
</dbReference>
<evidence type="ECO:0000256" key="6">
    <source>
        <dbReference type="SAM" id="Phobius"/>
    </source>
</evidence>
<feature type="transmembrane region" description="Helical" evidence="6">
    <location>
        <begin position="90"/>
        <end position="113"/>
    </location>
</feature>
<feature type="transmembrane region" description="Helical" evidence="6">
    <location>
        <begin position="208"/>
        <end position="227"/>
    </location>
</feature>
<dbReference type="Pfam" id="PF02653">
    <property type="entry name" value="BPD_transp_2"/>
    <property type="match status" value="1"/>
</dbReference>
<dbReference type="Proteomes" id="UP000250796">
    <property type="component" value="Chromosome MESINF"/>
</dbReference>
<evidence type="ECO:0008006" key="9">
    <source>
        <dbReference type="Google" id="ProtNLM"/>
    </source>
</evidence>
<dbReference type="RefSeq" id="WP_169698854.1">
    <property type="nucleotide sequence ID" value="NZ_LS974202.1"/>
</dbReference>